<dbReference type="Proteomes" id="UP000663824">
    <property type="component" value="Unassembled WGS sequence"/>
</dbReference>
<dbReference type="GO" id="GO:0016567">
    <property type="term" value="P:protein ubiquitination"/>
    <property type="evidence" value="ECO:0007669"/>
    <property type="project" value="InterPro"/>
</dbReference>
<feature type="region of interest" description="Disordered" evidence="1">
    <location>
        <begin position="212"/>
        <end position="242"/>
    </location>
</feature>
<dbReference type="EMBL" id="CAJNRE010007315">
    <property type="protein sequence ID" value="CAF2064418.1"/>
    <property type="molecule type" value="Genomic_DNA"/>
</dbReference>
<dbReference type="EMBL" id="CAJOBI010006867">
    <property type="protein sequence ID" value="CAF4071440.1"/>
    <property type="molecule type" value="Genomic_DNA"/>
</dbReference>
<dbReference type="GO" id="GO:0004842">
    <property type="term" value="F:ubiquitin-protein transferase activity"/>
    <property type="evidence" value="ECO:0007669"/>
    <property type="project" value="InterPro"/>
</dbReference>
<evidence type="ECO:0000256" key="1">
    <source>
        <dbReference type="SAM" id="MobiDB-lite"/>
    </source>
</evidence>
<evidence type="ECO:0000313" key="4">
    <source>
        <dbReference type="EMBL" id="CAF1654425.1"/>
    </source>
</evidence>
<dbReference type="Proteomes" id="UP000663834">
    <property type="component" value="Unassembled WGS sequence"/>
</dbReference>
<evidence type="ECO:0000313" key="6">
    <source>
        <dbReference type="EMBL" id="CAF4071440.1"/>
    </source>
</evidence>
<dbReference type="EMBL" id="CAJNOW010017074">
    <property type="protein sequence ID" value="CAF1654425.1"/>
    <property type="molecule type" value="Genomic_DNA"/>
</dbReference>
<dbReference type="PANTHER" id="PTHR46573:SF1">
    <property type="entry name" value="WD REPEAT, SAM AND U-BOX DOMAIN-CONTAINING PROTEIN 1"/>
    <property type="match status" value="1"/>
</dbReference>
<dbReference type="Pfam" id="PF04564">
    <property type="entry name" value="U-box"/>
    <property type="match status" value="1"/>
</dbReference>
<dbReference type="Proteomes" id="UP000676336">
    <property type="component" value="Unassembled WGS sequence"/>
</dbReference>
<dbReference type="Proteomes" id="UP000663855">
    <property type="component" value="Unassembled WGS sequence"/>
</dbReference>
<dbReference type="InterPro" id="IPR052085">
    <property type="entry name" value="WD-SAM-U-box"/>
</dbReference>
<name>A0A814WM41_9BILA</name>
<evidence type="ECO:0000313" key="3">
    <source>
        <dbReference type="EMBL" id="CAF1207424.1"/>
    </source>
</evidence>
<feature type="domain" description="U-box" evidence="2">
    <location>
        <begin position="258"/>
        <end position="319"/>
    </location>
</feature>
<dbReference type="AlphaFoldDB" id="A0A814WM41"/>
<accession>A0A814WM41</accession>
<dbReference type="SUPFAM" id="SSF57850">
    <property type="entry name" value="RING/U-box"/>
    <property type="match status" value="1"/>
</dbReference>
<sequence length="326" mass="38091">MSATSSPTYEQIYLKAKNGFTGDATVWDQIFQYIRLHPNELFYISPNRAWSIGHQIVYHGNLKLLQTLLSLYNERNPIDIQSKTKDTSNPKTILDIANERKGRFSEQYEYIKHLFDQDKFNQACKTYDWATVDNMLERDPRLLNEKPPYRLNYFIHYLVLYGDVRKLSDYVLRSYQFQFQLKNADDKTPLALAQEQRLDELVEEIQSLIPSDDRESATMNDEREDDRSVFVDSPPTIDNRKSSVPTTVQRVTPQLLKNLTCMLTKQIFVDPVKASDGKTYERNAIIGWLRENRVSPQTGEFIDDILVDDIPTKNLIIQLRQQNLLP</sequence>
<dbReference type="InterPro" id="IPR013083">
    <property type="entry name" value="Znf_RING/FYVE/PHD"/>
</dbReference>
<protein>
    <recommendedName>
        <fullName evidence="2">U-box domain-containing protein</fullName>
    </recommendedName>
</protein>
<evidence type="ECO:0000313" key="7">
    <source>
        <dbReference type="Proteomes" id="UP000663855"/>
    </source>
</evidence>
<evidence type="ECO:0000313" key="5">
    <source>
        <dbReference type="EMBL" id="CAF2064418.1"/>
    </source>
</evidence>
<proteinExistence type="predicted"/>
<dbReference type="EMBL" id="CAJNOV010005349">
    <property type="protein sequence ID" value="CAF1207424.1"/>
    <property type="molecule type" value="Genomic_DNA"/>
</dbReference>
<dbReference type="OrthoDB" id="10064100at2759"/>
<dbReference type="SMART" id="SM00504">
    <property type="entry name" value="Ubox"/>
    <property type="match status" value="1"/>
</dbReference>
<comment type="caution">
    <text evidence="3">The sequence shown here is derived from an EMBL/GenBank/DDBJ whole genome shotgun (WGS) entry which is preliminary data.</text>
</comment>
<evidence type="ECO:0000259" key="2">
    <source>
        <dbReference type="SMART" id="SM00504"/>
    </source>
</evidence>
<gene>
    <name evidence="3" type="ORF">CJN711_LOCUS12345</name>
    <name evidence="4" type="ORF">KQP761_LOCUS30644</name>
    <name evidence="5" type="ORF">MBJ925_LOCUS15539</name>
    <name evidence="6" type="ORF">SMN809_LOCUS15767</name>
</gene>
<dbReference type="Gene3D" id="3.30.40.10">
    <property type="entry name" value="Zinc/RING finger domain, C3HC4 (zinc finger)"/>
    <property type="match status" value="1"/>
</dbReference>
<dbReference type="PANTHER" id="PTHR46573">
    <property type="entry name" value="WD REPEAT, SAM AND U-BOX DOMAIN-CONTAINING PROTEIN 1"/>
    <property type="match status" value="1"/>
</dbReference>
<reference evidence="3" key="1">
    <citation type="submission" date="2021-02" db="EMBL/GenBank/DDBJ databases">
        <authorList>
            <person name="Nowell W R."/>
        </authorList>
    </citation>
    <scope>NUCLEOTIDE SEQUENCE</scope>
</reference>
<dbReference type="InterPro" id="IPR003613">
    <property type="entry name" value="Ubox_domain"/>
</dbReference>
<organism evidence="3 7">
    <name type="scientific">Rotaria magnacalcarata</name>
    <dbReference type="NCBI Taxonomy" id="392030"/>
    <lineage>
        <taxon>Eukaryota</taxon>
        <taxon>Metazoa</taxon>
        <taxon>Spiralia</taxon>
        <taxon>Gnathifera</taxon>
        <taxon>Rotifera</taxon>
        <taxon>Eurotatoria</taxon>
        <taxon>Bdelloidea</taxon>
        <taxon>Philodinida</taxon>
        <taxon>Philodinidae</taxon>
        <taxon>Rotaria</taxon>
    </lineage>
</organism>